<feature type="region of interest" description="Disordered" evidence="1">
    <location>
        <begin position="134"/>
        <end position="278"/>
    </location>
</feature>
<feature type="compositionally biased region" description="Basic and acidic residues" evidence="1">
    <location>
        <begin position="104"/>
        <end position="115"/>
    </location>
</feature>
<feature type="compositionally biased region" description="Basic and acidic residues" evidence="1">
    <location>
        <begin position="148"/>
        <end position="160"/>
    </location>
</feature>
<sequence>MSCAAADPGPGDTRHLDEVFITVNGERHYPWRAAGRHGNVRDILLQPQRDTRAAVRFFRRLPKGPEDVPRVMVTDKPRSYRAAHRQVMPGAEHRTSKCPNNRAENSHRPTRQRERAMKGFCSVGGAEAVPVRVPRRLTALPAPPPPDDGPRLPRRDDRPLRRLGPGHRRRRPAHHGLSTGPEADPSPCPDAPSETQAPNNVTAPPSPQPGWTPALPQTTASGLTVRARGKAPSAGPAPRLPAAEPGRPSVVAAWARGTQRARSGETPSSPAPEEGPHS</sequence>
<evidence type="ECO:0000313" key="4">
    <source>
        <dbReference type="Proteomes" id="UP000003824"/>
    </source>
</evidence>
<dbReference type="eggNOG" id="COG3316">
    <property type="taxonomic scope" value="Bacteria"/>
</dbReference>
<feature type="compositionally biased region" description="Polar residues" evidence="1">
    <location>
        <begin position="193"/>
        <end position="203"/>
    </location>
</feature>
<dbReference type="PANTHER" id="PTHR35528">
    <property type="entry name" value="BLL1675 PROTEIN"/>
    <property type="match status" value="1"/>
</dbReference>
<dbReference type="InterPro" id="IPR032874">
    <property type="entry name" value="DDE_dom"/>
</dbReference>
<feature type="region of interest" description="Disordered" evidence="1">
    <location>
        <begin position="78"/>
        <end position="115"/>
    </location>
</feature>
<dbReference type="EMBL" id="DS999641">
    <property type="protein sequence ID" value="EFE72086.2"/>
    <property type="molecule type" value="Genomic_DNA"/>
</dbReference>
<dbReference type="AlphaFoldDB" id="D6A9Z1"/>
<organism evidence="3 4">
    <name type="scientific">Streptomyces viridosporus (strain ATCC 14672 / DSM 40746 / JCM 4963 / KCTC 9882 / NRRL B-12104 / FH 1290)</name>
    <name type="common">Streptomyces ghanaensis</name>
    <dbReference type="NCBI Taxonomy" id="566461"/>
    <lineage>
        <taxon>Bacteria</taxon>
        <taxon>Bacillati</taxon>
        <taxon>Actinomycetota</taxon>
        <taxon>Actinomycetes</taxon>
        <taxon>Kitasatosporales</taxon>
        <taxon>Streptomycetaceae</taxon>
        <taxon>Streptomyces</taxon>
    </lineage>
</organism>
<dbReference type="Proteomes" id="UP000003824">
    <property type="component" value="Unassembled WGS sequence"/>
</dbReference>
<accession>D6A9Z1</accession>
<gene>
    <name evidence="3" type="ORF">SSFG_07321</name>
</gene>
<dbReference type="PANTHER" id="PTHR35528:SF3">
    <property type="entry name" value="BLL1675 PROTEIN"/>
    <property type="match status" value="1"/>
</dbReference>
<name>D6A9Z1_STRV1</name>
<dbReference type="InterPro" id="IPR052183">
    <property type="entry name" value="IS_Transposase"/>
</dbReference>
<dbReference type="Pfam" id="PF13610">
    <property type="entry name" value="DDE_Tnp_IS240"/>
    <property type="match status" value="1"/>
</dbReference>
<feature type="domain" description="DDE" evidence="2">
    <location>
        <begin position="14"/>
        <end position="124"/>
    </location>
</feature>
<protein>
    <submittedName>
        <fullName evidence="3">IS6 family transposase</fullName>
    </submittedName>
</protein>
<evidence type="ECO:0000256" key="1">
    <source>
        <dbReference type="SAM" id="MobiDB-lite"/>
    </source>
</evidence>
<proteinExistence type="predicted"/>
<evidence type="ECO:0000259" key="2">
    <source>
        <dbReference type="Pfam" id="PF13610"/>
    </source>
</evidence>
<evidence type="ECO:0000313" key="3">
    <source>
        <dbReference type="EMBL" id="EFE72086.2"/>
    </source>
</evidence>
<reference evidence="4" key="1">
    <citation type="submission" date="2008-12" db="EMBL/GenBank/DDBJ databases">
        <title>Annotation of Streptomyces ghanaensis ATCC 14672.</title>
        <authorList>
            <consortium name="The Broad Institute Genome Sequencing Platform"/>
            <consortium name="Broad Institute Microbial Sequencing Center"/>
            <person name="Fischbach M."/>
            <person name="Ward D."/>
            <person name="Young S."/>
            <person name="Kodira C.D."/>
            <person name="Zeng Q."/>
            <person name="Koehrsen M."/>
            <person name="Godfrey P."/>
            <person name="Alvarado L."/>
            <person name="Berlin A.M."/>
            <person name="Borenstein D."/>
            <person name="Chen Z."/>
            <person name="Engels R."/>
            <person name="Freedman E."/>
            <person name="Gellesch M."/>
            <person name="Goldberg J."/>
            <person name="Griggs A."/>
            <person name="Gujja S."/>
            <person name="Heiman D.I."/>
            <person name="Hepburn T.A."/>
            <person name="Howarth C."/>
            <person name="Jen D."/>
            <person name="Larson L."/>
            <person name="Lewis B."/>
            <person name="Mehta T."/>
            <person name="Park D."/>
            <person name="Pearson M."/>
            <person name="Roberts A."/>
            <person name="Saif S."/>
            <person name="Shea T.D."/>
            <person name="Shenoy N."/>
            <person name="Sisk P."/>
            <person name="Stolte C."/>
            <person name="Sykes S.N."/>
            <person name="Walk T."/>
            <person name="White J."/>
            <person name="Yandava C."/>
            <person name="Straight P."/>
            <person name="Clardy J."/>
            <person name="Hung D."/>
            <person name="Kolter R."/>
            <person name="Mekalanos J."/>
            <person name="Walker S."/>
            <person name="Walsh C.T."/>
            <person name="Wieland B.L.C."/>
            <person name="Ilzarbe M."/>
            <person name="Galagan J."/>
            <person name="Nusbaum C."/>
            <person name="Birren B."/>
        </authorList>
    </citation>
    <scope>NUCLEOTIDE SEQUENCE [LARGE SCALE GENOMIC DNA]</scope>
    <source>
        <strain evidence="4">ATCC 14672 / DSM 40746 / JCM 4963 / KCTC 9882 / NRRL B-12104 / FH 1290</strain>
    </source>
</reference>
<feature type="compositionally biased region" description="Basic residues" evidence="1">
    <location>
        <begin position="164"/>
        <end position="174"/>
    </location>
</feature>